<proteinExistence type="inferred from homology"/>
<dbReference type="PIRSF" id="PIRSF000532">
    <property type="entry name" value="ATP_PFK_prok"/>
    <property type="match status" value="1"/>
</dbReference>
<dbReference type="PANTHER" id="PTHR13697:SF52">
    <property type="entry name" value="ATP-DEPENDENT 6-PHOSPHOFRUCTOKINASE 3"/>
    <property type="match status" value="1"/>
</dbReference>
<dbReference type="Pfam" id="PF00365">
    <property type="entry name" value="PFK"/>
    <property type="match status" value="1"/>
</dbReference>
<feature type="active site" description="Proton acceptor" evidence="9">
    <location>
        <position position="138"/>
    </location>
</feature>
<evidence type="ECO:0000256" key="3">
    <source>
        <dbReference type="ARBA" id="ARBA00022490"/>
    </source>
</evidence>
<comment type="cofactor">
    <cofactor evidence="1 9">
        <name>Mg(2+)</name>
        <dbReference type="ChEBI" id="CHEBI:18420"/>
    </cofactor>
</comment>
<feature type="binding site" evidence="9">
    <location>
        <position position="277"/>
    </location>
    <ligand>
        <name>substrate</name>
        <note>ligand shared between dimeric partners</note>
    </ligand>
</feature>
<dbReference type="GO" id="GO:0003872">
    <property type="term" value="F:6-phosphofructokinase activity"/>
    <property type="evidence" value="ECO:0007669"/>
    <property type="project" value="UniProtKB-EC"/>
</dbReference>
<comment type="caution">
    <text evidence="9">Lacks conserved residue(s) required for the propagation of feature annotation.</text>
</comment>
<dbReference type="InterPro" id="IPR035966">
    <property type="entry name" value="PKF_sf"/>
</dbReference>
<comment type="caution">
    <text evidence="11">The sequence shown here is derived from an EMBL/GenBank/DDBJ whole genome shotgun (WGS) entry which is preliminary data.</text>
</comment>
<gene>
    <name evidence="9" type="primary">pfkA</name>
    <name evidence="11" type="ORF">WMO24_01415</name>
</gene>
<evidence type="ECO:0000256" key="9">
    <source>
        <dbReference type="HAMAP-Rule" id="MF_01976"/>
    </source>
</evidence>
<organism evidence="11 12">
    <name type="scientific">Ruthenibacterium intestinale</name>
    <dbReference type="NCBI Taxonomy" id="3133163"/>
    <lineage>
        <taxon>Bacteria</taxon>
        <taxon>Bacillati</taxon>
        <taxon>Bacillota</taxon>
        <taxon>Clostridia</taxon>
        <taxon>Eubacteriales</taxon>
        <taxon>Oscillospiraceae</taxon>
        <taxon>Ruthenibacterium</taxon>
    </lineage>
</organism>
<keyword evidence="9" id="KW-0547">Nucleotide-binding</keyword>
<evidence type="ECO:0000313" key="12">
    <source>
        <dbReference type="Proteomes" id="UP001477672"/>
    </source>
</evidence>
<evidence type="ECO:0000256" key="1">
    <source>
        <dbReference type="ARBA" id="ARBA00001946"/>
    </source>
</evidence>
<keyword evidence="6 9" id="KW-0418">Kinase</keyword>
<evidence type="ECO:0000256" key="2">
    <source>
        <dbReference type="ARBA" id="ARBA00004679"/>
    </source>
</evidence>
<feature type="binding site" evidence="9">
    <location>
        <position position="114"/>
    </location>
    <ligand>
        <name>Mg(2+)</name>
        <dbReference type="ChEBI" id="CHEBI:18420"/>
        <note>catalytic</note>
    </ligand>
</feature>
<comment type="catalytic activity">
    <reaction evidence="9">
        <text>beta-D-fructose 6-phosphate + ATP = beta-D-fructose 1,6-bisphosphate + ADP + H(+)</text>
        <dbReference type="Rhea" id="RHEA:16109"/>
        <dbReference type="ChEBI" id="CHEBI:15378"/>
        <dbReference type="ChEBI" id="CHEBI:30616"/>
        <dbReference type="ChEBI" id="CHEBI:32966"/>
        <dbReference type="ChEBI" id="CHEBI:57634"/>
        <dbReference type="ChEBI" id="CHEBI:456216"/>
        <dbReference type="EC" id="2.7.1.11"/>
    </reaction>
</comment>
<keyword evidence="7 9" id="KW-0460">Magnesium</keyword>
<keyword evidence="12" id="KW-1185">Reference proteome</keyword>
<keyword evidence="5 9" id="KW-0479">Metal-binding</keyword>
<reference evidence="11 12" key="1">
    <citation type="submission" date="2024-03" db="EMBL/GenBank/DDBJ databases">
        <title>Human intestinal bacterial collection.</title>
        <authorList>
            <person name="Pauvert C."/>
            <person name="Hitch T.C.A."/>
            <person name="Clavel T."/>
        </authorList>
    </citation>
    <scope>NUCLEOTIDE SEQUENCE [LARGE SCALE GENOMIC DNA]</scope>
    <source>
        <strain evidence="11 12">CLA-JM-H11</strain>
    </source>
</reference>
<feature type="binding site" evidence="9">
    <location>
        <begin position="113"/>
        <end position="116"/>
    </location>
    <ligand>
        <name>ATP</name>
        <dbReference type="ChEBI" id="CHEBI:30616"/>
    </ligand>
</feature>
<dbReference type="Gene3D" id="3.40.50.450">
    <property type="match status" value="1"/>
</dbReference>
<feature type="site" description="Important for substrate specificity; cannot use PPi as phosphoryl donor" evidence="9">
    <location>
        <position position="115"/>
    </location>
</feature>
<evidence type="ECO:0000313" key="11">
    <source>
        <dbReference type="EMBL" id="MEQ2519101.1"/>
    </source>
</evidence>
<dbReference type="InterPro" id="IPR012003">
    <property type="entry name" value="ATP_PFK_prok-type"/>
</dbReference>
<evidence type="ECO:0000256" key="5">
    <source>
        <dbReference type="ARBA" id="ARBA00022723"/>
    </source>
</evidence>
<comment type="similarity">
    <text evidence="9">Belongs to the phosphofructokinase type A (PFKA) family. Mixed-substrate PFK group III subfamily.</text>
</comment>
<evidence type="ECO:0000256" key="7">
    <source>
        <dbReference type="ARBA" id="ARBA00022842"/>
    </source>
</evidence>
<dbReference type="SUPFAM" id="SSF53784">
    <property type="entry name" value="Phosphofructokinase"/>
    <property type="match status" value="1"/>
</dbReference>
<feature type="domain" description="Phosphofructokinase" evidence="10">
    <location>
        <begin position="4"/>
        <end position="308"/>
    </location>
</feature>
<comment type="subcellular location">
    <subcellularLocation>
        <location evidence="9">Cytoplasm</location>
    </subcellularLocation>
</comment>
<sequence>MKKRVGILTSGGDCPGLNATIRGAAKALYQRFGNDVEIIGIANGYAGLIAGEWRVMEPHEFSGILTVGGTILGTKRTPFKMMKVVEEDKVDKVAAMKKTYKDARLDCLLCLGGNGTHKTANLLSEEGLNIIGLPKTIDNDIYGTDVTFGFHTAVDIATEVIDRIHTTASSHRRCMVIELMGNKAGWLTLYSGIAGGADIILIPELPYNIENVCAAIQKRSEQGKTFSILAVAEGVYDVTEAGMKKKERAARRAERGEVTATNRIAHQIEQMTGFETRVCVPGHMQRGGSPSAYDRVLATEFGTHAAKLVEADHYGVAVAMKNNIVTENPLKDIAGKTKLVPETCDMLTVARRMGVSLG</sequence>
<comment type="function">
    <text evidence="9">Catalyzes the phosphorylation of D-fructose 6-phosphate to fructose 1,6-bisphosphate by ATP, the first committing step of glycolysis.</text>
</comment>
<feature type="binding site" description="in other chain" evidence="9">
    <location>
        <begin position="136"/>
        <end position="138"/>
    </location>
    <ligand>
        <name>substrate</name>
        <note>ligand shared between dimeric partners</note>
    </ligand>
</feature>
<feature type="binding site" evidence="9">
    <location>
        <position position="173"/>
    </location>
    <ligand>
        <name>substrate</name>
        <note>ligand shared between dimeric partners</note>
    </ligand>
</feature>
<dbReference type="EC" id="2.7.1.11" evidence="9"/>
<keyword evidence="3 9" id="KW-0963">Cytoplasm</keyword>
<dbReference type="RefSeq" id="WP_349214352.1">
    <property type="nucleotide sequence ID" value="NZ_JBBMFA010000036.1"/>
</dbReference>
<keyword evidence="8 9" id="KW-0324">Glycolysis</keyword>
<dbReference type="PRINTS" id="PR00476">
    <property type="entry name" value="PHFRCTKINASE"/>
</dbReference>
<dbReference type="NCBIfam" id="NF002872">
    <property type="entry name" value="PRK03202.1"/>
    <property type="match status" value="1"/>
</dbReference>
<evidence type="ECO:0000259" key="10">
    <source>
        <dbReference type="Pfam" id="PF00365"/>
    </source>
</evidence>
<dbReference type="HAMAP" id="MF_01976">
    <property type="entry name" value="Phosphofructokinase_III"/>
    <property type="match status" value="1"/>
</dbReference>
<feature type="binding site" description="in other chain" evidence="9">
    <location>
        <begin position="283"/>
        <end position="286"/>
    </location>
    <ligand>
        <name>substrate</name>
        <note>ligand shared between dimeric partners</note>
    </ligand>
</feature>
<feature type="binding site" evidence="9">
    <location>
        <position position="12"/>
    </location>
    <ligand>
        <name>ATP</name>
        <dbReference type="ChEBI" id="CHEBI:30616"/>
    </ligand>
</feature>
<dbReference type="PANTHER" id="PTHR13697">
    <property type="entry name" value="PHOSPHOFRUCTOKINASE"/>
    <property type="match status" value="1"/>
</dbReference>
<evidence type="ECO:0000256" key="8">
    <source>
        <dbReference type="ARBA" id="ARBA00023152"/>
    </source>
</evidence>
<feature type="binding site" evidence="9">
    <location>
        <begin position="76"/>
        <end position="77"/>
    </location>
    <ligand>
        <name>ATP</name>
        <dbReference type="ChEBI" id="CHEBI:30616"/>
    </ligand>
</feature>
<accession>A0ABV1GB87</accession>
<keyword evidence="9" id="KW-0067">ATP-binding</keyword>
<comment type="subunit">
    <text evidence="9">Homodimer or homotetramer.</text>
</comment>
<dbReference type="Gene3D" id="3.40.50.460">
    <property type="entry name" value="Phosphofructokinase domain"/>
    <property type="match status" value="1"/>
</dbReference>
<name>A0ABV1GB87_9FIRM</name>
<feature type="binding site" description="in other chain" evidence="9">
    <location>
        <position position="233"/>
    </location>
    <ligand>
        <name>substrate</name>
        <note>ligand shared between dimeric partners</note>
    </ligand>
</feature>
<comment type="pathway">
    <text evidence="2 9">Carbohydrate degradation; glycolysis; D-glyceraldehyde 3-phosphate and glycerone phosphate from D-glucose: step 3/4.</text>
</comment>
<dbReference type="PROSITE" id="PS00433">
    <property type="entry name" value="PHOSPHOFRUCTOKINASE"/>
    <property type="match status" value="1"/>
</dbReference>
<dbReference type="InterPro" id="IPR022953">
    <property type="entry name" value="ATP_PFK"/>
</dbReference>
<dbReference type="InterPro" id="IPR000023">
    <property type="entry name" value="Phosphofructokinase_dom"/>
</dbReference>
<dbReference type="InterPro" id="IPR015912">
    <property type="entry name" value="Phosphofructokinase_CS"/>
</dbReference>
<dbReference type="Proteomes" id="UP001477672">
    <property type="component" value="Unassembled WGS sequence"/>
</dbReference>
<evidence type="ECO:0000256" key="4">
    <source>
        <dbReference type="ARBA" id="ARBA00022679"/>
    </source>
</evidence>
<dbReference type="InterPro" id="IPR012829">
    <property type="entry name" value="Phosphofructokinase_III"/>
</dbReference>
<dbReference type="EMBL" id="JBBMFA010000036">
    <property type="protein sequence ID" value="MEQ2519101.1"/>
    <property type="molecule type" value="Genomic_DNA"/>
</dbReference>
<keyword evidence="4 9" id="KW-0808">Transferase</keyword>
<evidence type="ECO:0000256" key="6">
    <source>
        <dbReference type="ARBA" id="ARBA00022777"/>
    </source>
</evidence>
<protein>
    <recommendedName>
        <fullName evidence="9">ATP-dependent 6-phosphofructokinase</fullName>
        <shortName evidence="9">ATP-PFK</shortName>
        <shortName evidence="9">Phosphofructokinase</shortName>
        <ecNumber evidence="9">2.7.1.11</ecNumber>
    </recommendedName>
    <alternativeName>
        <fullName evidence="9">Phosphohexokinase</fullName>
    </alternativeName>
</protein>